<keyword evidence="3" id="KW-1003">Cell membrane</keyword>
<accession>A0A4S4AQ64</accession>
<reference evidence="10 11" key="1">
    <citation type="submission" date="2019-04" db="EMBL/GenBank/DDBJ databases">
        <title>Azoarcus nasutitermitis sp. nov. isolated from termite nest.</title>
        <authorList>
            <person name="Lin S.-Y."/>
            <person name="Hameed A."/>
            <person name="Hsu Y.-H."/>
            <person name="Young C.-C."/>
        </authorList>
    </citation>
    <scope>NUCLEOTIDE SEQUENCE [LARGE SCALE GENOMIC DNA]</scope>
    <source>
        <strain evidence="10 11">CC-YHH838</strain>
    </source>
</reference>
<feature type="transmembrane region" description="Helical" evidence="8">
    <location>
        <begin position="88"/>
        <end position="107"/>
    </location>
</feature>
<evidence type="ECO:0000256" key="5">
    <source>
        <dbReference type="ARBA" id="ARBA00022989"/>
    </source>
</evidence>
<name>A0A4S4AQ64_9RHOO</name>
<dbReference type="InterPro" id="IPR001750">
    <property type="entry name" value="ND/Mrp_TM"/>
</dbReference>
<keyword evidence="4 7" id="KW-0812">Transmembrane</keyword>
<dbReference type="Proteomes" id="UP000308430">
    <property type="component" value="Unassembled WGS sequence"/>
</dbReference>
<dbReference type="NCBIfam" id="NF009309">
    <property type="entry name" value="PRK12666.1"/>
    <property type="match status" value="1"/>
</dbReference>
<keyword evidence="11" id="KW-1185">Reference proteome</keyword>
<keyword evidence="5 8" id="KW-1133">Transmembrane helix</keyword>
<dbReference type="PANTHER" id="PTHR42703:SF1">
    <property type="entry name" value="NA(+)_H(+) ANTIPORTER SUBUNIT D1"/>
    <property type="match status" value="1"/>
</dbReference>
<protein>
    <submittedName>
        <fullName evidence="10">Monovalent cation/H+ antiporter subunit D</fullName>
    </submittedName>
</protein>
<dbReference type="AlphaFoldDB" id="A0A4S4AQ64"/>
<evidence type="ECO:0000256" key="2">
    <source>
        <dbReference type="ARBA" id="ARBA00005346"/>
    </source>
</evidence>
<feature type="transmembrane region" description="Helical" evidence="8">
    <location>
        <begin position="486"/>
        <end position="510"/>
    </location>
</feature>
<feature type="transmembrane region" description="Helical" evidence="8">
    <location>
        <begin position="313"/>
        <end position="333"/>
    </location>
</feature>
<feature type="transmembrane region" description="Helical" evidence="8">
    <location>
        <begin position="442"/>
        <end position="465"/>
    </location>
</feature>
<dbReference type="EMBL" id="SSOC01000008">
    <property type="protein sequence ID" value="THF61876.1"/>
    <property type="molecule type" value="Genomic_DNA"/>
</dbReference>
<comment type="similarity">
    <text evidence="2">Belongs to the CPA3 antiporters (TC 2.A.63) subunit D family.</text>
</comment>
<dbReference type="OrthoDB" id="9768329at2"/>
<feature type="transmembrane region" description="Helical" evidence="8">
    <location>
        <begin position="284"/>
        <end position="306"/>
    </location>
</feature>
<feature type="transmembrane region" description="Helical" evidence="8">
    <location>
        <begin position="139"/>
        <end position="160"/>
    </location>
</feature>
<organism evidence="10 11">
    <name type="scientific">Pseudothauera nasutitermitis</name>
    <dbReference type="NCBI Taxonomy" id="2565930"/>
    <lineage>
        <taxon>Bacteria</taxon>
        <taxon>Pseudomonadati</taxon>
        <taxon>Pseudomonadota</taxon>
        <taxon>Betaproteobacteria</taxon>
        <taxon>Rhodocyclales</taxon>
        <taxon>Zoogloeaceae</taxon>
        <taxon>Pseudothauera</taxon>
    </lineage>
</organism>
<evidence type="ECO:0000256" key="6">
    <source>
        <dbReference type="ARBA" id="ARBA00023136"/>
    </source>
</evidence>
<feature type="transmembrane region" description="Helical" evidence="8">
    <location>
        <begin position="213"/>
        <end position="239"/>
    </location>
</feature>
<proteinExistence type="inferred from homology"/>
<dbReference type="RefSeq" id="WP_136349961.1">
    <property type="nucleotide sequence ID" value="NZ_SSOC01000008.1"/>
</dbReference>
<feature type="transmembrane region" description="Helical" evidence="8">
    <location>
        <begin position="114"/>
        <end position="133"/>
    </location>
</feature>
<evidence type="ECO:0000256" key="1">
    <source>
        <dbReference type="ARBA" id="ARBA00004651"/>
    </source>
</evidence>
<evidence type="ECO:0000259" key="9">
    <source>
        <dbReference type="Pfam" id="PF00361"/>
    </source>
</evidence>
<evidence type="ECO:0000256" key="8">
    <source>
        <dbReference type="SAM" id="Phobius"/>
    </source>
</evidence>
<feature type="transmembrane region" description="Helical" evidence="8">
    <location>
        <begin position="397"/>
        <end position="422"/>
    </location>
</feature>
<dbReference type="Pfam" id="PF00361">
    <property type="entry name" value="Proton_antipo_M"/>
    <property type="match status" value="1"/>
</dbReference>
<evidence type="ECO:0000256" key="7">
    <source>
        <dbReference type="RuleBase" id="RU000320"/>
    </source>
</evidence>
<gene>
    <name evidence="10" type="ORF">E6C76_19660</name>
</gene>
<evidence type="ECO:0000313" key="10">
    <source>
        <dbReference type="EMBL" id="THF61876.1"/>
    </source>
</evidence>
<sequence>MSPSSWLHHLILVPVLLPLLCGALLIPVNETRHRFKYAVNLFSVLGLLATAVALIWLADNGAWDAGIGVYLAANWAAPFGIALMVDRLAALMLLLTAVLAFAALLYSTQRWSRIGVHFHSLFQFLLMGINGAFLTHDLFNLFVFFEVMLAASYGLLLHGYNATRIRAGLQYITINLAASLFFLIGVALIYASAGTLNMADLAARMPAIAGTDLVLLKAGVAILALAFLVKSAMWPLGFWLPTTYSAASPPVAAMLVLMTKVGAYAILRLWLLVFSDGAGEAAGFGYQALLWAGMVTIVFGAAGMMASEELGRLAGYGAIVSSGTLLAVVGYGQPSLVTAGLYYLLGSTMAMAAFMLLIELIERIRSPGAALLALTMEAFAIEETPDEPVGVGIPGALAFLGLAFAGCALIIAGLPPLSGFVAKFGLFHALLNPLGGDAAVHSSAWFMMGVILFAGFAAVLAMMRFGVRTFWASGAVMPPRLQATEVLPVALLLVLCVSLTVGAGPMFGYLERASTDLHSTPRYVDGVLSAPVVPGVVGTEDAR</sequence>
<comment type="caution">
    <text evidence="10">The sequence shown here is derived from an EMBL/GenBank/DDBJ whole genome shotgun (WGS) entry which is preliminary data.</text>
</comment>
<dbReference type="PANTHER" id="PTHR42703">
    <property type="entry name" value="NADH DEHYDROGENASE"/>
    <property type="match status" value="1"/>
</dbReference>
<evidence type="ECO:0000313" key="11">
    <source>
        <dbReference type="Proteomes" id="UP000308430"/>
    </source>
</evidence>
<feature type="transmembrane region" description="Helical" evidence="8">
    <location>
        <begin position="38"/>
        <end position="58"/>
    </location>
</feature>
<evidence type="ECO:0000256" key="3">
    <source>
        <dbReference type="ARBA" id="ARBA00022475"/>
    </source>
</evidence>
<feature type="domain" description="NADH:quinone oxidoreductase/Mrp antiporter transmembrane" evidence="9">
    <location>
        <begin position="136"/>
        <end position="431"/>
    </location>
</feature>
<comment type="subcellular location">
    <subcellularLocation>
        <location evidence="1">Cell membrane</location>
        <topology evidence="1">Multi-pass membrane protein</topology>
    </subcellularLocation>
    <subcellularLocation>
        <location evidence="7">Membrane</location>
        <topology evidence="7">Multi-pass membrane protein</topology>
    </subcellularLocation>
</comment>
<keyword evidence="6 8" id="KW-0472">Membrane</keyword>
<dbReference type="InterPro" id="IPR050586">
    <property type="entry name" value="CPA3_Na-H_Antiporter_D"/>
</dbReference>
<feature type="transmembrane region" description="Helical" evidence="8">
    <location>
        <begin position="339"/>
        <end position="358"/>
    </location>
</feature>
<evidence type="ECO:0000256" key="4">
    <source>
        <dbReference type="ARBA" id="ARBA00022692"/>
    </source>
</evidence>
<feature type="transmembrane region" description="Helical" evidence="8">
    <location>
        <begin position="172"/>
        <end position="193"/>
    </location>
</feature>
<feature type="transmembrane region" description="Helical" evidence="8">
    <location>
        <begin position="6"/>
        <end position="26"/>
    </location>
</feature>
<dbReference type="GO" id="GO:0005886">
    <property type="term" value="C:plasma membrane"/>
    <property type="evidence" value="ECO:0007669"/>
    <property type="project" value="UniProtKB-SubCell"/>
</dbReference>